<dbReference type="GO" id="GO:0032543">
    <property type="term" value="P:mitochondrial translation"/>
    <property type="evidence" value="ECO:0007669"/>
    <property type="project" value="TreeGrafter"/>
</dbReference>
<keyword evidence="3" id="KW-1185">Reference proteome</keyword>
<dbReference type="Pfam" id="PF12298">
    <property type="entry name" value="Bot1p"/>
    <property type="match status" value="1"/>
</dbReference>
<evidence type="ECO:0000313" key="2">
    <source>
        <dbReference type="EMBL" id="KZZ92696.1"/>
    </source>
</evidence>
<feature type="region of interest" description="Disordered" evidence="1">
    <location>
        <begin position="78"/>
        <end position="113"/>
    </location>
</feature>
<dbReference type="GO" id="GO:0005763">
    <property type="term" value="C:mitochondrial small ribosomal subunit"/>
    <property type="evidence" value="ECO:0007669"/>
    <property type="project" value="TreeGrafter"/>
</dbReference>
<dbReference type="VEuPathDB" id="FungiDB:AAP_02777"/>
<keyword evidence="2" id="KW-0689">Ribosomal protein</keyword>
<evidence type="ECO:0000313" key="3">
    <source>
        <dbReference type="Proteomes" id="UP000242877"/>
    </source>
</evidence>
<dbReference type="GO" id="GO:0003735">
    <property type="term" value="F:structural constituent of ribosome"/>
    <property type="evidence" value="ECO:0007669"/>
    <property type="project" value="TreeGrafter"/>
</dbReference>
<feature type="compositionally biased region" description="Low complexity" evidence="1">
    <location>
        <begin position="88"/>
        <end position="102"/>
    </location>
</feature>
<evidence type="ECO:0000256" key="1">
    <source>
        <dbReference type="SAM" id="MobiDB-lite"/>
    </source>
</evidence>
<dbReference type="PANTHER" id="PTHR28158:SF1">
    <property type="entry name" value="SMALL RIBOSOMAL SUBUNIT PROTEIN MS45"/>
    <property type="match status" value="1"/>
</dbReference>
<dbReference type="InterPro" id="IPR021036">
    <property type="entry name" value="Ribosomal_mS45"/>
</dbReference>
<dbReference type="AlphaFoldDB" id="A0A167ZI74"/>
<accession>A0A167ZI74</accession>
<gene>
    <name evidence="2" type="ORF">AAP_02777</name>
</gene>
<proteinExistence type="predicted"/>
<dbReference type="Proteomes" id="UP000242877">
    <property type="component" value="Unassembled WGS sequence"/>
</dbReference>
<keyword evidence="2" id="KW-0687">Ribonucleoprotein</keyword>
<reference evidence="2 3" key="1">
    <citation type="journal article" date="2016" name="Genome Biol. Evol.">
        <title>Divergent and convergent evolution of fungal pathogenicity.</title>
        <authorList>
            <person name="Shang Y."/>
            <person name="Xiao G."/>
            <person name="Zheng P."/>
            <person name="Cen K."/>
            <person name="Zhan S."/>
            <person name="Wang C."/>
        </authorList>
    </citation>
    <scope>NUCLEOTIDE SEQUENCE [LARGE SCALE GENOMIC DNA]</scope>
    <source>
        <strain evidence="2 3">ARSEF 7405</strain>
    </source>
</reference>
<organism evidence="2 3">
    <name type="scientific">Ascosphaera apis ARSEF 7405</name>
    <dbReference type="NCBI Taxonomy" id="392613"/>
    <lineage>
        <taxon>Eukaryota</taxon>
        <taxon>Fungi</taxon>
        <taxon>Dikarya</taxon>
        <taxon>Ascomycota</taxon>
        <taxon>Pezizomycotina</taxon>
        <taxon>Eurotiomycetes</taxon>
        <taxon>Eurotiomycetidae</taxon>
        <taxon>Onygenales</taxon>
        <taxon>Ascosphaeraceae</taxon>
        <taxon>Ascosphaera</taxon>
    </lineage>
</organism>
<protein>
    <submittedName>
        <fullName evidence="2">Ribosomal protein S35, mitochondrial</fullName>
    </submittedName>
</protein>
<name>A0A167ZI74_9EURO</name>
<dbReference type="EMBL" id="AZGZ01000010">
    <property type="protein sequence ID" value="KZZ92696.1"/>
    <property type="molecule type" value="Genomic_DNA"/>
</dbReference>
<sequence length="407" mass="45005">MPPRLLFSSRAAVSSSSFSSLFARPSPVSNFQSRLAHGDVPSSAARRAALRRQMEDWLAGPGQTFKHPSALGTNYVTAYSNDGAPTRGATEGEQGEGQSAEAAKTEQEGQPLQAQSLRPFPLNPSFVSQPVLSEQLRNELYRQVAVEGQSVRAVSVMFGVDMRRVAAVVRLCELEQRWIAQGKPLAKPYARAVHKMIPTTPLRPTPVPHETINDLPIHPLTGPQIFYPVSESRRFTRRDAGRVFSAAPSLLWESSTAQEPHNSSSAIERITLSHNTIEKVGKGDNKQNVLLPADVRIPHPHLVAHHYDTANSAGRDIAGLQNKFLQRIRKQDQGDLLRVQRRKLAKEKVTTHVVPPDSRFEFRFRDVKAERESIGLNGRGKGPGVRYGVPSQVRKKGTTQIPTRVQV</sequence>
<comment type="caution">
    <text evidence="2">The sequence shown here is derived from an EMBL/GenBank/DDBJ whole genome shotgun (WGS) entry which is preliminary data.</text>
</comment>
<dbReference type="OrthoDB" id="10052321at2759"/>
<dbReference type="PANTHER" id="PTHR28158">
    <property type="entry name" value="37S RIBOSOMAL PROTEIN S35, MITOCHONDRIAL"/>
    <property type="match status" value="1"/>
</dbReference>